<keyword evidence="4" id="KW-0560">Oxidoreductase</keyword>
<keyword evidence="3" id="KW-0049">Antioxidant</keyword>
<proteinExistence type="inferred from homology"/>
<feature type="region of interest" description="Disordered" evidence="6">
    <location>
        <begin position="425"/>
        <end position="491"/>
    </location>
</feature>
<dbReference type="PANTHER" id="PTHR10430:SF16">
    <property type="entry name" value="PEROXIREDOXIN-5, MITOCHONDRIAL"/>
    <property type="match status" value="1"/>
</dbReference>
<comment type="similarity">
    <text evidence="1">Belongs to the peroxiredoxin family. Prx5 subfamily.</text>
</comment>
<feature type="compositionally biased region" description="Polar residues" evidence="6">
    <location>
        <begin position="425"/>
        <end position="441"/>
    </location>
</feature>
<accession>A0AAD6XHE2</accession>
<dbReference type="GO" id="GO:0005777">
    <property type="term" value="C:peroxisome"/>
    <property type="evidence" value="ECO:0007669"/>
    <property type="project" value="TreeGrafter"/>
</dbReference>
<dbReference type="Proteomes" id="UP001222325">
    <property type="component" value="Unassembled WGS sequence"/>
</dbReference>
<evidence type="ECO:0000256" key="6">
    <source>
        <dbReference type="SAM" id="MobiDB-lite"/>
    </source>
</evidence>
<dbReference type="InterPro" id="IPR013740">
    <property type="entry name" value="Redoxin"/>
</dbReference>
<dbReference type="InterPro" id="IPR036249">
    <property type="entry name" value="Thioredoxin-like_sf"/>
</dbReference>
<evidence type="ECO:0000256" key="3">
    <source>
        <dbReference type="ARBA" id="ARBA00022862"/>
    </source>
</evidence>
<organism evidence="8 9">
    <name type="scientific">Mycena belliarum</name>
    <dbReference type="NCBI Taxonomy" id="1033014"/>
    <lineage>
        <taxon>Eukaryota</taxon>
        <taxon>Fungi</taxon>
        <taxon>Dikarya</taxon>
        <taxon>Basidiomycota</taxon>
        <taxon>Agaricomycotina</taxon>
        <taxon>Agaricomycetes</taxon>
        <taxon>Agaricomycetidae</taxon>
        <taxon>Agaricales</taxon>
        <taxon>Marasmiineae</taxon>
        <taxon>Mycenaceae</taxon>
        <taxon>Mycena</taxon>
    </lineage>
</organism>
<evidence type="ECO:0000256" key="1">
    <source>
        <dbReference type="ARBA" id="ARBA00010505"/>
    </source>
</evidence>
<keyword evidence="9" id="KW-1185">Reference proteome</keyword>
<dbReference type="PANTHER" id="PTHR10430">
    <property type="entry name" value="PEROXIREDOXIN"/>
    <property type="match status" value="1"/>
</dbReference>
<evidence type="ECO:0000256" key="5">
    <source>
        <dbReference type="ARBA" id="ARBA00023284"/>
    </source>
</evidence>
<keyword evidence="2" id="KW-0575">Peroxidase</keyword>
<feature type="compositionally biased region" description="Basic residues" evidence="6">
    <location>
        <begin position="86"/>
        <end position="116"/>
    </location>
</feature>
<reference evidence="8" key="1">
    <citation type="submission" date="2023-03" db="EMBL/GenBank/DDBJ databases">
        <title>Massive genome expansion in bonnet fungi (Mycena s.s.) driven by repeated elements and novel gene families across ecological guilds.</title>
        <authorList>
            <consortium name="Lawrence Berkeley National Laboratory"/>
            <person name="Harder C.B."/>
            <person name="Miyauchi S."/>
            <person name="Viragh M."/>
            <person name="Kuo A."/>
            <person name="Thoen E."/>
            <person name="Andreopoulos B."/>
            <person name="Lu D."/>
            <person name="Skrede I."/>
            <person name="Drula E."/>
            <person name="Henrissat B."/>
            <person name="Morin E."/>
            <person name="Kohler A."/>
            <person name="Barry K."/>
            <person name="LaButti K."/>
            <person name="Morin E."/>
            <person name="Salamov A."/>
            <person name="Lipzen A."/>
            <person name="Mereny Z."/>
            <person name="Hegedus B."/>
            <person name="Baldrian P."/>
            <person name="Stursova M."/>
            <person name="Weitz H."/>
            <person name="Taylor A."/>
            <person name="Grigoriev I.V."/>
            <person name="Nagy L.G."/>
            <person name="Martin F."/>
            <person name="Kauserud H."/>
        </authorList>
    </citation>
    <scope>NUCLEOTIDE SEQUENCE</scope>
    <source>
        <strain evidence="8">CBHHK173m</strain>
    </source>
</reference>
<keyword evidence="5" id="KW-0676">Redox-active center</keyword>
<sequence>MHKPLVALGRLTATSLEAEARACGPTLPFFLLDSWIEAEAYAVARRVRQEARHEVRRCEEGAKKPVASAKKPATKSAAAKAPAKSAVRRLRLRPPRSKGRRQARRRAQESHRRHQDRQKSQARFLHARHQGTHRAVHTLRACAAVADHGQRVHRVARDERGDGGAVKGESGYIPYAPELEHNGFVIHACIDTASKISTNDWKGKKVILFSVPGAFTVRFPHSHAEIALIGRCSRRATRITSRRTSRSMQSSRRRVCVDVIAVVAANDLFVMSGWARFEGCKDKILALSDTYAKWSESLGLSVDLTERSLGLRTARYAMIIDDLVVKYNENQMTIVESLNANFEAQCFDVVGLDSAAGNQVSYTRGLRERALGRRARLEQQGPRVGRIAVRSRLVCGQGVSTPTPNLRRHINTTFAHALDALPRATQAQPENASPSAASTVQHAAGPKQTKVRLPPGVVLDVTPAPDPKRWLKRASGPTSGRSADRVARAGAVRRRGGTGAVGGVPWDFWQKPQYLTLGDLHMGGMLPDLLQYEYVSCNQCLDNAGTPSGPELTTLSEIERNAKNRKIRAEYIWYTIARRKKGGRRQQFVLDTRVLHWILEELHFGIFYTYTTGEGRATEIKKR</sequence>
<feature type="compositionally biased region" description="Low complexity" evidence="6">
    <location>
        <begin position="64"/>
        <end position="85"/>
    </location>
</feature>
<dbReference type="GO" id="GO:0008379">
    <property type="term" value="F:thioredoxin peroxidase activity"/>
    <property type="evidence" value="ECO:0007669"/>
    <property type="project" value="InterPro"/>
</dbReference>
<evidence type="ECO:0000313" key="9">
    <source>
        <dbReference type="Proteomes" id="UP001222325"/>
    </source>
</evidence>
<evidence type="ECO:0000256" key="2">
    <source>
        <dbReference type="ARBA" id="ARBA00022559"/>
    </source>
</evidence>
<dbReference type="InterPro" id="IPR037944">
    <property type="entry name" value="PRX5-like"/>
</dbReference>
<dbReference type="GO" id="GO:0005739">
    <property type="term" value="C:mitochondrion"/>
    <property type="evidence" value="ECO:0007669"/>
    <property type="project" value="TreeGrafter"/>
</dbReference>
<dbReference type="SUPFAM" id="SSF52833">
    <property type="entry name" value="Thioredoxin-like"/>
    <property type="match status" value="1"/>
</dbReference>
<dbReference type="GO" id="GO:0045454">
    <property type="term" value="P:cell redox homeostasis"/>
    <property type="evidence" value="ECO:0007669"/>
    <property type="project" value="TreeGrafter"/>
</dbReference>
<comment type="caution">
    <text evidence="8">The sequence shown here is derived from an EMBL/GenBank/DDBJ whole genome shotgun (WGS) entry which is preliminary data.</text>
</comment>
<gene>
    <name evidence="8" type="ORF">B0H15DRAFT_807790</name>
</gene>
<feature type="domain" description="Redoxin" evidence="7">
    <location>
        <begin position="192"/>
        <end position="334"/>
    </location>
</feature>
<feature type="compositionally biased region" description="Basic and acidic residues" evidence="6">
    <location>
        <begin position="53"/>
        <end position="63"/>
    </location>
</feature>
<dbReference type="Gene3D" id="3.40.30.10">
    <property type="entry name" value="Glutaredoxin"/>
    <property type="match status" value="1"/>
</dbReference>
<dbReference type="EMBL" id="JARJCN010000193">
    <property type="protein sequence ID" value="KAJ7064390.1"/>
    <property type="molecule type" value="Genomic_DNA"/>
</dbReference>
<evidence type="ECO:0000259" key="7">
    <source>
        <dbReference type="Pfam" id="PF08534"/>
    </source>
</evidence>
<protein>
    <submittedName>
        <fullName evidence="8">Redoxin-domain-containing protein</fullName>
    </submittedName>
</protein>
<dbReference type="AlphaFoldDB" id="A0AAD6XHE2"/>
<evidence type="ECO:0000256" key="4">
    <source>
        <dbReference type="ARBA" id="ARBA00023002"/>
    </source>
</evidence>
<name>A0AAD6XHE2_9AGAR</name>
<evidence type="ECO:0000313" key="8">
    <source>
        <dbReference type="EMBL" id="KAJ7064390.1"/>
    </source>
</evidence>
<dbReference type="GO" id="GO:0042744">
    <property type="term" value="P:hydrogen peroxide catabolic process"/>
    <property type="evidence" value="ECO:0007669"/>
    <property type="project" value="TreeGrafter"/>
</dbReference>
<dbReference type="GO" id="GO:0034599">
    <property type="term" value="P:cellular response to oxidative stress"/>
    <property type="evidence" value="ECO:0007669"/>
    <property type="project" value="InterPro"/>
</dbReference>
<feature type="region of interest" description="Disordered" evidence="6">
    <location>
        <begin position="53"/>
        <end position="125"/>
    </location>
</feature>
<dbReference type="Pfam" id="PF08534">
    <property type="entry name" value="Redoxin"/>
    <property type="match status" value="1"/>
</dbReference>